<dbReference type="RefSeq" id="WP_048032918.1">
    <property type="nucleotide sequence ID" value="NZ_CP030117.1"/>
</dbReference>
<dbReference type="GO" id="GO:0003824">
    <property type="term" value="F:catalytic activity"/>
    <property type="evidence" value="ECO:0007669"/>
    <property type="project" value="InterPro"/>
</dbReference>
<comment type="similarity">
    <text evidence="1 2">Belongs to the enoyl-CoA hydratase/isomerase family.</text>
</comment>
<organism evidence="3 4">
    <name type="scientific">Brevibacillus brevis</name>
    <name type="common">Bacillus brevis</name>
    <dbReference type="NCBI Taxonomy" id="1393"/>
    <lineage>
        <taxon>Bacteria</taxon>
        <taxon>Bacillati</taxon>
        <taxon>Bacillota</taxon>
        <taxon>Bacilli</taxon>
        <taxon>Bacillales</taxon>
        <taxon>Paenibacillaceae</taxon>
        <taxon>Brevibacillus</taxon>
    </lineage>
</organism>
<dbReference type="Gene3D" id="3.90.226.10">
    <property type="entry name" value="2-enoyl-CoA Hydratase, Chain A, domain 1"/>
    <property type="match status" value="1"/>
</dbReference>
<dbReference type="InterPro" id="IPR001753">
    <property type="entry name" value="Enoyl-CoA_hydra/iso"/>
</dbReference>
<dbReference type="Gene3D" id="1.10.12.10">
    <property type="entry name" value="Lyase 2-enoyl-coa Hydratase, Chain A, domain 2"/>
    <property type="match status" value="1"/>
</dbReference>
<dbReference type="SUPFAM" id="SSF52096">
    <property type="entry name" value="ClpP/crotonase"/>
    <property type="match status" value="1"/>
</dbReference>
<gene>
    <name evidence="3" type="ORF">AB432_014770</name>
</gene>
<dbReference type="InterPro" id="IPR014748">
    <property type="entry name" value="Enoyl-CoA_hydra_C"/>
</dbReference>
<evidence type="ECO:0000313" key="4">
    <source>
        <dbReference type="Proteomes" id="UP000036061"/>
    </source>
</evidence>
<evidence type="ECO:0000256" key="1">
    <source>
        <dbReference type="ARBA" id="ARBA00005254"/>
    </source>
</evidence>
<reference evidence="3 4" key="1">
    <citation type="journal article" date="2015" name="Genome Announc.">
        <title>Draft Genome Sequence of Brevibacillus brevis DZQ7, a Plant Growth-Promoting Rhizobacterium with Broad-Spectrum Antimicrobial Activity.</title>
        <authorList>
            <person name="Hou Q."/>
            <person name="Wang C."/>
            <person name="Hou X."/>
            <person name="Xia Z."/>
            <person name="Ye J."/>
            <person name="Liu K."/>
            <person name="Liu H."/>
            <person name="Wang J."/>
            <person name="Guo H."/>
            <person name="Yu X."/>
            <person name="Yang Y."/>
            <person name="Du B."/>
            <person name="Ding Y."/>
        </authorList>
    </citation>
    <scope>NUCLEOTIDE SEQUENCE [LARGE SCALE GENOMIC DNA]</scope>
    <source>
        <strain evidence="3 4">DZQ7</strain>
    </source>
</reference>
<sequence length="260" mass="28664">MKEKNILTTIENNICIIKLNRPEIRNPLTEAAWELLDTLREIQYDDQVKAVIITGTERAFSAGGNLGNVQRDTSDAFATRKRMKQYYELLHMMRKVEKPIIAAVNGAAAGAGVSLALACDLVIAARSAFFIQSFVKVGALPDFGGIHFLTQSLGPHRAKELMMLGERITAEQAYQIGMVNEVVDDGILLERACSIAQKIAEGPSLSIGLIKQLVHYSANVSLEEFLELEAFGQGLCFQTEDLKEGVTAFFEKRAPQFKGK</sequence>
<evidence type="ECO:0000256" key="2">
    <source>
        <dbReference type="RuleBase" id="RU003707"/>
    </source>
</evidence>
<protein>
    <submittedName>
        <fullName evidence="3">Enoyl-CoA hydratase</fullName>
    </submittedName>
</protein>
<dbReference type="AlphaFoldDB" id="A0A2Z4MI87"/>
<dbReference type="PANTHER" id="PTHR43459:SF1">
    <property type="entry name" value="EG:BACN32G11.4 PROTEIN"/>
    <property type="match status" value="1"/>
</dbReference>
<dbReference type="InterPro" id="IPR018376">
    <property type="entry name" value="Enoyl-CoA_hyd/isom_CS"/>
</dbReference>
<accession>A0A2Z4MI87</accession>
<dbReference type="CDD" id="cd06558">
    <property type="entry name" value="crotonase-like"/>
    <property type="match status" value="1"/>
</dbReference>
<dbReference type="InterPro" id="IPR029045">
    <property type="entry name" value="ClpP/crotonase-like_dom_sf"/>
</dbReference>
<dbReference type="Pfam" id="PF00378">
    <property type="entry name" value="ECH_1"/>
    <property type="match status" value="1"/>
</dbReference>
<evidence type="ECO:0000313" key="3">
    <source>
        <dbReference type="EMBL" id="AWX56222.1"/>
    </source>
</evidence>
<proteinExistence type="inferred from homology"/>
<dbReference type="EMBL" id="CP030117">
    <property type="protein sequence ID" value="AWX56222.1"/>
    <property type="molecule type" value="Genomic_DNA"/>
</dbReference>
<name>A0A2Z4MI87_BREBE</name>
<dbReference type="PROSITE" id="PS00166">
    <property type="entry name" value="ENOYL_COA_HYDRATASE"/>
    <property type="match status" value="1"/>
</dbReference>
<dbReference type="PANTHER" id="PTHR43459">
    <property type="entry name" value="ENOYL-COA HYDRATASE"/>
    <property type="match status" value="1"/>
</dbReference>
<dbReference type="Proteomes" id="UP000036061">
    <property type="component" value="Chromosome"/>
</dbReference>